<name>A0AAE1YAR0_9LAMI</name>
<evidence type="ECO:0000256" key="1">
    <source>
        <dbReference type="SAM" id="MobiDB-lite"/>
    </source>
</evidence>
<comment type="caution">
    <text evidence="2">The sequence shown here is derived from an EMBL/GenBank/DDBJ whole genome shotgun (WGS) entry which is preliminary data.</text>
</comment>
<evidence type="ECO:0000313" key="2">
    <source>
        <dbReference type="EMBL" id="KAK4426652.1"/>
    </source>
</evidence>
<reference evidence="2" key="2">
    <citation type="journal article" date="2024" name="Plant">
        <title>Genomic evolution and insights into agronomic trait innovations of Sesamum species.</title>
        <authorList>
            <person name="Miao H."/>
            <person name="Wang L."/>
            <person name="Qu L."/>
            <person name="Liu H."/>
            <person name="Sun Y."/>
            <person name="Le M."/>
            <person name="Wang Q."/>
            <person name="Wei S."/>
            <person name="Zheng Y."/>
            <person name="Lin W."/>
            <person name="Duan Y."/>
            <person name="Cao H."/>
            <person name="Xiong S."/>
            <person name="Wang X."/>
            <person name="Wei L."/>
            <person name="Li C."/>
            <person name="Ma Q."/>
            <person name="Ju M."/>
            <person name="Zhao R."/>
            <person name="Li G."/>
            <person name="Mu C."/>
            <person name="Tian Q."/>
            <person name="Mei H."/>
            <person name="Zhang T."/>
            <person name="Gao T."/>
            <person name="Zhang H."/>
        </authorList>
    </citation>
    <scope>NUCLEOTIDE SEQUENCE</scope>
    <source>
        <strain evidence="2">3651</strain>
    </source>
</reference>
<gene>
    <name evidence="2" type="ORF">Salat_1433900</name>
</gene>
<evidence type="ECO:0000313" key="3">
    <source>
        <dbReference type="Proteomes" id="UP001293254"/>
    </source>
</evidence>
<dbReference type="EMBL" id="JACGWO010000005">
    <property type="protein sequence ID" value="KAK4426652.1"/>
    <property type="molecule type" value="Genomic_DNA"/>
</dbReference>
<accession>A0AAE1YAR0</accession>
<protein>
    <submittedName>
        <fullName evidence="2">Uncharacterized protein</fullName>
    </submittedName>
</protein>
<proteinExistence type="predicted"/>
<reference evidence="2" key="1">
    <citation type="submission" date="2020-06" db="EMBL/GenBank/DDBJ databases">
        <authorList>
            <person name="Li T."/>
            <person name="Hu X."/>
            <person name="Zhang T."/>
            <person name="Song X."/>
            <person name="Zhang H."/>
            <person name="Dai N."/>
            <person name="Sheng W."/>
            <person name="Hou X."/>
            <person name="Wei L."/>
        </authorList>
    </citation>
    <scope>NUCLEOTIDE SEQUENCE</scope>
    <source>
        <strain evidence="2">3651</strain>
        <tissue evidence="2">Leaf</tissue>
    </source>
</reference>
<dbReference type="Proteomes" id="UP001293254">
    <property type="component" value="Unassembled WGS sequence"/>
</dbReference>
<sequence>MGSGNWNCGARLIRECCCMGFSQISTTGCAEIAEALPAREAVELSLKHNWTQITIEGDCLTWGNARNIACNDDGSSNDHDQSTNKSDIPEHIDEEDSFAAARNMEADKGNEVVFDYDSYKGRTLADETLCVEDEPLELRMNC</sequence>
<keyword evidence="3" id="KW-1185">Reference proteome</keyword>
<feature type="compositionally biased region" description="Basic and acidic residues" evidence="1">
    <location>
        <begin position="76"/>
        <end position="91"/>
    </location>
</feature>
<feature type="region of interest" description="Disordered" evidence="1">
    <location>
        <begin position="72"/>
        <end position="91"/>
    </location>
</feature>
<dbReference type="AlphaFoldDB" id="A0AAE1YAR0"/>
<organism evidence="2 3">
    <name type="scientific">Sesamum alatum</name>
    <dbReference type="NCBI Taxonomy" id="300844"/>
    <lineage>
        <taxon>Eukaryota</taxon>
        <taxon>Viridiplantae</taxon>
        <taxon>Streptophyta</taxon>
        <taxon>Embryophyta</taxon>
        <taxon>Tracheophyta</taxon>
        <taxon>Spermatophyta</taxon>
        <taxon>Magnoliopsida</taxon>
        <taxon>eudicotyledons</taxon>
        <taxon>Gunneridae</taxon>
        <taxon>Pentapetalae</taxon>
        <taxon>asterids</taxon>
        <taxon>lamiids</taxon>
        <taxon>Lamiales</taxon>
        <taxon>Pedaliaceae</taxon>
        <taxon>Sesamum</taxon>
    </lineage>
</organism>